<dbReference type="GO" id="GO:0017178">
    <property type="term" value="F:diphthine-ammonia ligase activity"/>
    <property type="evidence" value="ECO:0007669"/>
    <property type="project" value="UniProtKB-EC"/>
</dbReference>
<dbReference type="SUPFAM" id="SSF52402">
    <property type="entry name" value="Adenine nucleotide alpha hydrolases-like"/>
    <property type="match status" value="1"/>
</dbReference>
<dbReference type="Proteomes" id="UP001336835">
    <property type="component" value="Unassembled WGS sequence"/>
</dbReference>
<evidence type="ECO:0000313" key="3">
    <source>
        <dbReference type="Proteomes" id="UP001336835"/>
    </source>
</evidence>
<organism evidence="2 3">
    <name type="scientific">Pedobacter albus</name>
    <dbReference type="NCBI Taxonomy" id="3113905"/>
    <lineage>
        <taxon>Bacteria</taxon>
        <taxon>Pseudomonadati</taxon>
        <taxon>Bacteroidota</taxon>
        <taxon>Sphingobacteriia</taxon>
        <taxon>Sphingobacteriales</taxon>
        <taxon>Sphingobacteriaceae</taxon>
        <taxon>Pedobacter</taxon>
    </lineage>
</organism>
<evidence type="ECO:0000313" key="2">
    <source>
        <dbReference type="EMBL" id="MEE1944349.1"/>
    </source>
</evidence>
<dbReference type="Pfam" id="PF01902">
    <property type="entry name" value="Diphthami_syn_2"/>
    <property type="match status" value="1"/>
</dbReference>
<sequence length="233" mass="26706">MSNRKKAVFNWSGGKDSTLALHYVLQQKEFEISYLLTTLNDSFNRIAMHGVREELLIAQVESLKLNLLQVRLPEMPNMEIYEQIMGGQLSKLKEEGISHAIFGDIFLEDLKVYRENQLGQLGMLAVFPLWKGDSLELVRDFIELGYKTIVVGAEDGLQDFCGRVIDHQFLDDLPNYVDPCGENGEFHTFVFDGPIFEKPINFTLGEKVFKAFPKFNQEDLPTGYWYIDLIPAD</sequence>
<protein>
    <submittedName>
        <fullName evidence="2">Diphthine--ammonia ligase</fullName>
        <ecNumber evidence="2">6.3.1.14</ecNumber>
    </submittedName>
</protein>
<gene>
    <name evidence="2" type="ORF">VRU48_04470</name>
</gene>
<dbReference type="RefSeq" id="WP_330106723.1">
    <property type="nucleotide sequence ID" value="NZ_JAZDQT010000001.1"/>
</dbReference>
<dbReference type="InterPro" id="IPR014729">
    <property type="entry name" value="Rossmann-like_a/b/a_fold"/>
</dbReference>
<keyword evidence="2" id="KW-0436">Ligase</keyword>
<keyword evidence="3" id="KW-1185">Reference proteome</keyword>
<dbReference type="EMBL" id="JAZDQT010000001">
    <property type="protein sequence ID" value="MEE1944349.1"/>
    <property type="molecule type" value="Genomic_DNA"/>
</dbReference>
<feature type="domain" description="Diphthamide synthase" evidence="1">
    <location>
        <begin position="6"/>
        <end position="207"/>
    </location>
</feature>
<dbReference type="NCBIfam" id="TIGR00290">
    <property type="entry name" value="MJ0570_dom"/>
    <property type="match status" value="1"/>
</dbReference>
<proteinExistence type="predicted"/>
<comment type="caution">
    <text evidence="2">The sequence shown here is derived from an EMBL/GenBank/DDBJ whole genome shotgun (WGS) entry which is preliminary data.</text>
</comment>
<accession>A0ABU7I4Y4</accession>
<dbReference type="EC" id="6.3.1.14" evidence="2"/>
<name>A0ABU7I4Y4_9SPHI</name>
<dbReference type="Gene3D" id="3.90.1490.10">
    <property type="entry name" value="putative n-type atp pyrophosphatase, domain 2"/>
    <property type="match status" value="1"/>
</dbReference>
<dbReference type="Gene3D" id="3.40.50.620">
    <property type="entry name" value="HUPs"/>
    <property type="match status" value="1"/>
</dbReference>
<evidence type="ECO:0000259" key="1">
    <source>
        <dbReference type="Pfam" id="PF01902"/>
    </source>
</evidence>
<reference evidence="2 3" key="1">
    <citation type="submission" date="2024-01" db="EMBL/GenBank/DDBJ databases">
        <title>Pedobacter sp. nov., isolated from fresh soil.</title>
        <authorList>
            <person name="Le N.T.T."/>
        </authorList>
    </citation>
    <scope>NUCLEOTIDE SEQUENCE [LARGE SCALE GENOMIC DNA]</scope>
    <source>
        <strain evidence="2 3">KR3-3</strain>
    </source>
</reference>
<dbReference type="InterPro" id="IPR002761">
    <property type="entry name" value="Diphthami_syn_dom"/>
</dbReference>